<dbReference type="EMBL" id="OU503045">
    <property type="protein sequence ID" value="CAI9770299.1"/>
    <property type="molecule type" value="Genomic_DNA"/>
</dbReference>
<proteinExistence type="predicted"/>
<gene>
    <name evidence="1" type="ORF">FPE_LOCUS17664</name>
</gene>
<evidence type="ECO:0000313" key="1">
    <source>
        <dbReference type="EMBL" id="CAI9770299.1"/>
    </source>
</evidence>
<keyword evidence="2" id="KW-1185">Reference proteome</keyword>
<dbReference type="PANTHER" id="PTHR33345">
    <property type="entry name" value="ADAPTER PROTEIN, PUTATIVE-RELATED"/>
    <property type="match status" value="1"/>
</dbReference>
<evidence type="ECO:0000313" key="2">
    <source>
        <dbReference type="Proteomes" id="UP000834106"/>
    </source>
</evidence>
<dbReference type="AlphaFoldDB" id="A0AAD1ZIY1"/>
<dbReference type="InterPro" id="IPR032675">
    <property type="entry name" value="LRR_dom_sf"/>
</dbReference>
<organism evidence="1 2">
    <name type="scientific">Fraxinus pennsylvanica</name>
    <dbReference type="NCBI Taxonomy" id="56036"/>
    <lineage>
        <taxon>Eukaryota</taxon>
        <taxon>Viridiplantae</taxon>
        <taxon>Streptophyta</taxon>
        <taxon>Embryophyta</taxon>
        <taxon>Tracheophyta</taxon>
        <taxon>Spermatophyta</taxon>
        <taxon>Magnoliopsida</taxon>
        <taxon>eudicotyledons</taxon>
        <taxon>Gunneridae</taxon>
        <taxon>Pentapetalae</taxon>
        <taxon>asterids</taxon>
        <taxon>lamiids</taxon>
        <taxon>Lamiales</taxon>
        <taxon>Oleaceae</taxon>
        <taxon>Oleeae</taxon>
        <taxon>Fraxinus</taxon>
    </lineage>
</organism>
<dbReference type="Proteomes" id="UP000834106">
    <property type="component" value="Chromosome 10"/>
</dbReference>
<protein>
    <submittedName>
        <fullName evidence="1">Uncharacterized protein</fullName>
    </submittedName>
</protein>
<accession>A0AAD1ZIY1</accession>
<name>A0AAD1ZIY1_9LAMI</name>
<sequence>MTVSNEILELLATSFPGFRALSLMSCDGFRTDGLKAIATHCRDEYKRPTSDKVITEVDKWMGRFDCLVIGPDDIRLFTPPRKTAEHSGFDSQFDGMCCKAGNRVCKSLSATEDSVSDVMFCDICCSEPGFCRDDCRILCCKTIKMAFGGYSYFPRLATSNGKLSTLMT</sequence>
<dbReference type="Gene3D" id="3.80.10.10">
    <property type="entry name" value="Ribonuclease Inhibitor"/>
    <property type="match status" value="1"/>
</dbReference>
<reference evidence="1" key="1">
    <citation type="submission" date="2023-05" db="EMBL/GenBank/DDBJ databases">
        <authorList>
            <person name="Huff M."/>
        </authorList>
    </citation>
    <scope>NUCLEOTIDE SEQUENCE</scope>
</reference>
<dbReference type="PANTHER" id="PTHR33345:SF6">
    <property type="entry name" value="OS03G0747200 PROTEIN"/>
    <property type="match status" value="1"/>
</dbReference>